<comment type="catalytic activity">
    <reaction evidence="6">
        <text>a chalcone = a flavanone.</text>
        <dbReference type="EC" id="5.5.1.6"/>
    </reaction>
</comment>
<evidence type="ECO:0000256" key="6">
    <source>
        <dbReference type="ARBA" id="ARBA00034056"/>
    </source>
</evidence>
<dbReference type="EMBL" id="JBBPBM010000023">
    <property type="protein sequence ID" value="KAK8546161.1"/>
    <property type="molecule type" value="Genomic_DNA"/>
</dbReference>
<evidence type="ECO:0000313" key="10">
    <source>
        <dbReference type="EMBL" id="KAK8546168.1"/>
    </source>
</evidence>
<dbReference type="PANTHER" id="PTHR28039:SF8">
    <property type="entry name" value="CHALCONE--FLAVANONE ISOMERASE 1-RELATED"/>
    <property type="match status" value="1"/>
</dbReference>
<dbReference type="PANTHER" id="PTHR28039">
    <property type="entry name" value="CHALCONE--FLAVONONE ISOMERASE 1-RELATED"/>
    <property type="match status" value="1"/>
</dbReference>
<dbReference type="InterPro" id="IPR016089">
    <property type="entry name" value="Chalcone_isomerase_bundle_sf"/>
</dbReference>
<dbReference type="Gene3D" id="3.50.70.10">
    <property type="match status" value="1"/>
</dbReference>
<dbReference type="SUPFAM" id="SSF54626">
    <property type="entry name" value="Chalcone isomerase"/>
    <property type="match status" value="1"/>
</dbReference>
<protein>
    <recommendedName>
        <fullName evidence="7">Chalcone-flavonone isomerase family protein</fullName>
    </recommendedName>
</protein>
<comment type="pathway">
    <text evidence="1">Secondary metabolite biosynthesis; flavonoid biosynthesis.</text>
</comment>
<keyword evidence="3" id="KW-0413">Isomerase</keyword>
<name>A0ABR2DTA2_9ROSI</name>
<sequence>MSTSPSITDLHVENVAFPPSVKPPGSTNTLFLGGAGVRGLDVGGKFIKFTAIGVYLEDKAVNCLAAKWKGKKAEELAESVEFFRDIVTGDFEKFVRVTMILPLTGQQYSEKVAENCVAIWKSLGIYTDAEEKAIEKFQEVFKDENFLPGSSILFTLSPGGSLTIGFSKDISVPEAGKTVIENKLLANSVLESIIGKNGVSPEAKQSLASRLSPLFNEGLN</sequence>
<evidence type="ECO:0000259" key="8">
    <source>
        <dbReference type="Pfam" id="PF02431"/>
    </source>
</evidence>
<dbReference type="Pfam" id="PF02431">
    <property type="entry name" value="Chalcone"/>
    <property type="match status" value="1"/>
</dbReference>
<proteinExistence type="inferred from homology"/>
<feature type="domain" description="Chalcone isomerase" evidence="8">
    <location>
        <begin position="12"/>
        <end position="213"/>
    </location>
</feature>
<dbReference type="Proteomes" id="UP001472677">
    <property type="component" value="Unassembled WGS sequence"/>
</dbReference>
<dbReference type="InterPro" id="IPR044164">
    <property type="entry name" value="CFI"/>
</dbReference>
<dbReference type="Gene3D" id="1.10.890.20">
    <property type="match status" value="1"/>
</dbReference>
<organism evidence="9 11">
    <name type="scientific">Hibiscus sabdariffa</name>
    <name type="common">roselle</name>
    <dbReference type="NCBI Taxonomy" id="183260"/>
    <lineage>
        <taxon>Eukaryota</taxon>
        <taxon>Viridiplantae</taxon>
        <taxon>Streptophyta</taxon>
        <taxon>Embryophyta</taxon>
        <taxon>Tracheophyta</taxon>
        <taxon>Spermatophyta</taxon>
        <taxon>Magnoliopsida</taxon>
        <taxon>eudicotyledons</taxon>
        <taxon>Gunneridae</taxon>
        <taxon>Pentapetalae</taxon>
        <taxon>rosids</taxon>
        <taxon>malvids</taxon>
        <taxon>Malvales</taxon>
        <taxon>Malvaceae</taxon>
        <taxon>Malvoideae</taxon>
        <taxon>Hibiscus</taxon>
    </lineage>
</organism>
<reference evidence="9 11" key="1">
    <citation type="journal article" date="2024" name="G3 (Bethesda)">
        <title>Genome assembly of Hibiscus sabdariffa L. provides insights into metabolisms of medicinal natural products.</title>
        <authorList>
            <person name="Kim T."/>
        </authorList>
    </citation>
    <scope>NUCLEOTIDE SEQUENCE [LARGE SCALE GENOMIC DNA]</scope>
    <source>
        <strain evidence="9">TK-2024</strain>
        <tissue evidence="9">Old leaves</tissue>
    </source>
</reference>
<keyword evidence="4" id="KW-0284">Flavonoid biosynthesis</keyword>
<dbReference type="EMBL" id="JBBPBM010000023">
    <property type="protein sequence ID" value="KAK8546168.1"/>
    <property type="molecule type" value="Genomic_DNA"/>
</dbReference>
<dbReference type="InterPro" id="IPR016088">
    <property type="entry name" value="Chalcone_isomerase_3-sand"/>
</dbReference>
<evidence type="ECO:0000256" key="3">
    <source>
        <dbReference type="ARBA" id="ARBA00023235"/>
    </source>
</evidence>
<accession>A0ABR2DTA2</accession>
<evidence type="ECO:0000313" key="11">
    <source>
        <dbReference type="Proteomes" id="UP001472677"/>
    </source>
</evidence>
<evidence type="ECO:0000256" key="7">
    <source>
        <dbReference type="RuleBase" id="RU361158"/>
    </source>
</evidence>
<dbReference type="InterPro" id="IPR016087">
    <property type="entry name" value="Chalcone_isomerase"/>
</dbReference>
<comment type="function">
    <text evidence="5">Catalyzes the intramolecular cyclization of bicyclic chalcones into tricyclic (S)-flavanones. Responsible for the isomerization of 4,2',4',6'-tetrahydroxychalcone (also termed chalcone) into naringenin.</text>
</comment>
<dbReference type="InterPro" id="IPR036298">
    <property type="entry name" value="Chalcone_isomerase_sf"/>
</dbReference>
<evidence type="ECO:0000256" key="2">
    <source>
        <dbReference type="ARBA" id="ARBA00007166"/>
    </source>
</evidence>
<keyword evidence="11" id="KW-1185">Reference proteome</keyword>
<evidence type="ECO:0000256" key="1">
    <source>
        <dbReference type="ARBA" id="ARBA00004966"/>
    </source>
</evidence>
<evidence type="ECO:0000256" key="4">
    <source>
        <dbReference type="ARBA" id="ARBA00023241"/>
    </source>
</evidence>
<comment type="similarity">
    <text evidence="2 7">Belongs to the chalcone isomerase family.</text>
</comment>
<comment type="caution">
    <text evidence="9">The sequence shown here is derived from an EMBL/GenBank/DDBJ whole genome shotgun (WGS) entry which is preliminary data.</text>
</comment>
<evidence type="ECO:0000313" key="9">
    <source>
        <dbReference type="EMBL" id="KAK8546161.1"/>
    </source>
</evidence>
<evidence type="ECO:0000256" key="5">
    <source>
        <dbReference type="ARBA" id="ARBA00025429"/>
    </source>
</evidence>
<gene>
    <name evidence="9" type="ORF">V6N12_026960</name>
    <name evidence="10" type="ORF">V6N12_026966</name>
</gene>